<evidence type="ECO:0000313" key="2">
    <source>
        <dbReference type="EMBL" id="AAF79880.1"/>
    </source>
</evidence>
<reference evidence="2" key="3">
    <citation type="submission" date="2000-09" db="EMBL/GenBank/DDBJ databases">
        <authorList>
            <person name="Cheuk R."/>
            <person name="Shinn P."/>
            <person name="Brooks S."/>
            <person name="Buehler E."/>
            <person name="Chao Q."/>
            <person name="Johnson-Hopson C."/>
            <person name="Khan S."/>
            <person name="Kim C."/>
            <person name="Altafi H."/>
            <person name="Bei B."/>
            <person name="Chin C."/>
            <person name="Chiou J."/>
            <person name="Choi E."/>
            <person name="Conn L."/>
            <person name="Conway A."/>
            <person name="Gonzalez A."/>
            <person name="Hansen N."/>
            <person name="Howing B."/>
            <person name="Koo T."/>
            <person name="Lam B."/>
            <person name="Lee J."/>
            <person name="Lenz C."/>
            <person name="Li J."/>
            <person name="Liu A."/>
            <person name="Liu J."/>
            <person name="Liu S."/>
            <person name="Mukharsky N."/>
            <person name="Nguyen M."/>
            <person name="Palm C."/>
            <person name="Pham P."/>
            <person name="Sakano H."/>
            <person name="Schwartz J."/>
            <person name="Southwick A."/>
            <person name="Thaveri A."/>
            <person name="Toriumi M."/>
            <person name="Vaysberg M."/>
            <person name="Yu G."/>
            <person name="Davis R."/>
            <person name="Federspiel N."/>
            <person name="Theologis A."/>
            <person name="Ecker J."/>
        </authorList>
    </citation>
    <scope>NUCLEOTIDE SEQUENCE</scope>
</reference>
<accession>Q9LFY8</accession>
<dbReference type="AlphaFoldDB" id="Q9LFY8"/>
<keyword evidence="1" id="KW-1133">Transmembrane helix</keyword>
<dbReference type="EMBL" id="AC000348">
    <property type="protein sequence ID" value="AAF79880.1"/>
    <property type="molecule type" value="Genomic_DNA"/>
</dbReference>
<proteinExistence type="predicted"/>
<evidence type="ECO:0000256" key="1">
    <source>
        <dbReference type="SAM" id="Phobius"/>
    </source>
</evidence>
<sequence>MVCHIVRQRVLQKVFQLVHQQVLHKVYQLCLEELRMIFGIFKLFKHRRVVSYCYYLLAFLLINNLFILSIFQICYSYFSHMQYLNLVIGKNFIAMGFSLPNLSNFVEN</sequence>
<protein>
    <submittedName>
        <fullName evidence="2">T7N9.3</fullName>
    </submittedName>
</protein>
<keyword evidence="1" id="KW-0472">Membrane</keyword>
<keyword evidence="1" id="KW-0812">Transmembrane</keyword>
<reference key="1">
    <citation type="journal article" date="2000" name="Nature">
        <title>Sequence and analysis of chromosome 1 of the plant Arabidopsis thaliana.</title>
        <authorList>
            <person name="Theologis A."/>
            <person name="Ecker J.R."/>
            <person name="Palm C.J."/>
            <person name="Federspiel N.A."/>
            <person name="Kaul S."/>
            <person name="White O."/>
            <person name="Alonso J."/>
            <person name="Altafi H."/>
            <person name="Araujo R."/>
            <person name="Bowman C.L."/>
            <person name="Brooks S.Y."/>
            <person name="Buehler E."/>
            <person name="Chan A."/>
            <person name="Chao Q."/>
            <person name="Chen H."/>
            <person name="Cheuk R.F."/>
            <person name="Chin C.W."/>
            <person name="Chung M.K."/>
            <person name="Conn L."/>
            <person name="Conway A.B."/>
            <person name="Conway A.R."/>
            <person name="Creasy T.H."/>
            <person name="Dewar K."/>
            <person name="Dunn P."/>
            <person name="Etgu P."/>
            <person name="Feldblyum T.V."/>
            <person name="Feng J."/>
            <person name="Fong B."/>
            <person name="Fujii C.Y."/>
            <person name="Gill J.E."/>
            <person name="Goldsmith A.D."/>
            <person name="Haas B."/>
            <person name="Hansen N.F."/>
            <person name="Hughes B."/>
            <person name="Huizar L."/>
            <person name="Hunter J.L."/>
            <person name="Jenkins J."/>
            <person name="Johnson-Hopson C."/>
            <person name="Khan S."/>
            <person name="Khaykin E."/>
            <person name="Kim C.J."/>
            <person name="Koo H.L."/>
            <person name="Kremenetskaia I."/>
            <person name="Kurtz D.B."/>
            <person name="Kwan A."/>
            <person name="Lam B."/>
            <person name="Langin-Hooper S."/>
            <person name="Lee A."/>
            <person name="Lee J.M."/>
            <person name="Lenz C.A."/>
            <person name="Li J.H."/>
            <person name="Li Y."/>
            <person name="Lin X."/>
            <person name="Liu S.X."/>
            <person name="Liu Z.A."/>
            <person name="Luros J.S."/>
            <person name="Maiti R."/>
            <person name="Marziali A."/>
            <person name="Militscher J."/>
            <person name="Miranda M."/>
            <person name="Nguyen M."/>
            <person name="Nierman W.C."/>
            <person name="Osborne B.I."/>
            <person name="Pai G."/>
            <person name="Peterson J."/>
            <person name="Pham P.K."/>
            <person name="Rizzo M."/>
            <person name="Rooney T."/>
            <person name="Rowley D."/>
            <person name="Sakano H."/>
            <person name="Salzberg S.L."/>
            <person name="Schwartz J.R."/>
            <person name="Shinn P."/>
            <person name="Southwick A.M."/>
            <person name="Sun H."/>
            <person name="Tallon L.J."/>
            <person name="Tambunga G."/>
            <person name="Toriumi M.J."/>
            <person name="Town C.D."/>
            <person name="Utterback T."/>
            <person name="Van Aken S."/>
            <person name="Vaysberg M."/>
            <person name="Vysotskaia V.S."/>
            <person name="Walker M."/>
            <person name="Wu D."/>
            <person name="Yu G."/>
            <person name="Fraser C.M."/>
            <person name="Venter J.C."/>
            <person name="Davis R.W."/>
        </authorList>
    </citation>
    <scope>NUCLEOTIDE SEQUENCE [LARGE SCALE GENOMIC DNA]</scope>
    <source>
        <strain>cv. Columbia</strain>
    </source>
</reference>
<reference evidence="2" key="2">
    <citation type="submission" date="2000-05" db="EMBL/GenBank/DDBJ databases">
        <title>Genomic sequence for Arabidopsis thaliana BAC T7N9 from chromosome I.</title>
        <authorList>
            <person name="Khan S."/>
            <person name="Brooks S."/>
            <person name="Buehler E."/>
            <person name="Chao Q."/>
            <person name="Johnson-Hopson C."/>
            <person name="Kim C."/>
            <person name="Shinn P."/>
            <person name="Altafi H."/>
            <person name="Bei Q."/>
            <person name="Chin C."/>
            <person name="Chiou J."/>
            <person name="Choi E."/>
            <person name="Conn L."/>
            <person name="Conway A."/>
            <person name="Gonzales A."/>
            <person name="Hansen N."/>
            <person name="Howng B."/>
            <person name="Koo T."/>
            <person name="Lam B."/>
            <person name="Lee J."/>
            <person name="Lenz C."/>
            <person name="Li J."/>
            <person name="Liu A."/>
            <person name="Liu K."/>
            <person name="Liu S."/>
            <person name="Mukharsky N."/>
            <person name="Nguyen M."/>
            <person name="Palm C."/>
            <person name="Pham P."/>
            <person name="Sakano H."/>
            <person name="Schwartz J."/>
            <person name="Southwick A."/>
            <person name="Thaveri A."/>
            <person name="Toriumi M."/>
            <person name="Vaysberg M."/>
            <person name="Yu G."/>
            <person name="Federspiel N.A."/>
            <person name="Theologis A."/>
            <person name="Ecker J.R."/>
        </authorList>
    </citation>
    <scope>NUCLEOTIDE SEQUENCE</scope>
</reference>
<name>Q9LFY8_ARATH</name>
<organism evidence="2">
    <name type="scientific">Arabidopsis thaliana</name>
    <name type="common">Mouse-ear cress</name>
    <dbReference type="NCBI Taxonomy" id="3702"/>
    <lineage>
        <taxon>Eukaryota</taxon>
        <taxon>Viridiplantae</taxon>
        <taxon>Streptophyta</taxon>
        <taxon>Embryophyta</taxon>
        <taxon>Tracheophyta</taxon>
        <taxon>Spermatophyta</taxon>
        <taxon>Magnoliopsida</taxon>
        <taxon>eudicotyledons</taxon>
        <taxon>Gunneridae</taxon>
        <taxon>Pentapetalae</taxon>
        <taxon>rosids</taxon>
        <taxon>malvids</taxon>
        <taxon>Brassicales</taxon>
        <taxon>Brassicaceae</taxon>
        <taxon>Camelineae</taxon>
        <taxon>Arabidopsis</taxon>
    </lineage>
</organism>
<feature type="transmembrane region" description="Helical" evidence="1">
    <location>
        <begin position="52"/>
        <end position="78"/>
    </location>
</feature>